<evidence type="ECO:0000313" key="3">
    <source>
        <dbReference type="Proteomes" id="UP001162131"/>
    </source>
</evidence>
<feature type="transmembrane region" description="Helical" evidence="1">
    <location>
        <begin position="27"/>
        <end position="47"/>
    </location>
</feature>
<feature type="transmembrane region" description="Helical" evidence="1">
    <location>
        <begin position="53"/>
        <end position="72"/>
    </location>
</feature>
<accession>A0AAU9K062</accession>
<organism evidence="2 3">
    <name type="scientific">Blepharisma stoltei</name>
    <dbReference type="NCBI Taxonomy" id="1481888"/>
    <lineage>
        <taxon>Eukaryota</taxon>
        <taxon>Sar</taxon>
        <taxon>Alveolata</taxon>
        <taxon>Ciliophora</taxon>
        <taxon>Postciliodesmatophora</taxon>
        <taxon>Heterotrichea</taxon>
        <taxon>Heterotrichida</taxon>
        <taxon>Blepharismidae</taxon>
        <taxon>Blepharisma</taxon>
    </lineage>
</organism>
<reference evidence="2" key="1">
    <citation type="submission" date="2021-09" db="EMBL/GenBank/DDBJ databases">
        <authorList>
            <consortium name="AG Swart"/>
            <person name="Singh M."/>
            <person name="Singh A."/>
            <person name="Seah K."/>
            <person name="Emmerich C."/>
        </authorList>
    </citation>
    <scope>NUCLEOTIDE SEQUENCE</scope>
    <source>
        <strain evidence="2">ATCC30299</strain>
    </source>
</reference>
<protein>
    <submittedName>
        <fullName evidence="2">Uncharacterized protein</fullName>
    </submittedName>
</protein>
<keyword evidence="1" id="KW-0812">Transmembrane</keyword>
<dbReference type="AlphaFoldDB" id="A0AAU9K062"/>
<evidence type="ECO:0000256" key="1">
    <source>
        <dbReference type="SAM" id="Phobius"/>
    </source>
</evidence>
<keyword evidence="1" id="KW-1133">Transmembrane helix</keyword>
<proteinExistence type="predicted"/>
<sequence length="192" mass="21320">MDEKVHFIKQGLPSEIVDFSLRCRRQALLLIIFSVICLIITIANLITISFHTLYSGIIELFTCLIGVAVGILGLRAAQFQKLSIVRRYKYCIIIYAIYFVLSTVATGLIEFISYLMSSKGAAEASIIGITLSIIVLISLPVCWWCSVSAIIYARNLENYERNPYDTGEVIEKVSTDIGGSSLNPIRGSMINI</sequence>
<gene>
    <name evidence="2" type="ORF">BSTOLATCC_MIC43403</name>
</gene>
<feature type="transmembrane region" description="Helical" evidence="1">
    <location>
        <begin position="92"/>
        <end position="114"/>
    </location>
</feature>
<comment type="caution">
    <text evidence="2">The sequence shown here is derived from an EMBL/GenBank/DDBJ whole genome shotgun (WGS) entry which is preliminary data.</text>
</comment>
<feature type="transmembrane region" description="Helical" evidence="1">
    <location>
        <begin position="126"/>
        <end position="153"/>
    </location>
</feature>
<dbReference type="EMBL" id="CAJZBQ010000043">
    <property type="protein sequence ID" value="CAG9327364.1"/>
    <property type="molecule type" value="Genomic_DNA"/>
</dbReference>
<name>A0AAU9K062_9CILI</name>
<keyword evidence="3" id="KW-1185">Reference proteome</keyword>
<keyword evidence="1" id="KW-0472">Membrane</keyword>
<evidence type="ECO:0000313" key="2">
    <source>
        <dbReference type="EMBL" id="CAG9327364.1"/>
    </source>
</evidence>
<dbReference type="Proteomes" id="UP001162131">
    <property type="component" value="Unassembled WGS sequence"/>
</dbReference>